<organism evidence="3 4">
    <name type="scientific">Labrys miyagiensis</name>
    <dbReference type="NCBI Taxonomy" id="346912"/>
    <lineage>
        <taxon>Bacteria</taxon>
        <taxon>Pseudomonadati</taxon>
        <taxon>Pseudomonadota</taxon>
        <taxon>Alphaproteobacteria</taxon>
        <taxon>Hyphomicrobiales</taxon>
        <taxon>Xanthobacteraceae</taxon>
        <taxon>Labrys</taxon>
    </lineage>
</organism>
<dbReference type="InterPro" id="IPR051691">
    <property type="entry name" value="Metab_Enz_Cyan_OpOx_G3PDH"/>
</dbReference>
<dbReference type="EMBL" id="BSPC01000034">
    <property type="protein sequence ID" value="GLS20744.1"/>
    <property type="molecule type" value="Genomic_DNA"/>
</dbReference>
<dbReference type="InterPro" id="IPR023753">
    <property type="entry name" value="FAD/NAD-binding_dom"/>
</dbReference>
<keyword evidence="1" id="KW-0560">Oxidoreductase</keyword>
<dbReference type="PRINTS" id="PR00368">
    <property type="entry name" value="FADPNR"/>
</dbReference>
<reference evidence="4" key="1">
    <citation type="journal article" date="2019" name="Int. J. Syst. Evol. Microbiol.">
        <title>The Global Catalogue of Microorganisms (GCM) 10K type strain sequencing project: providing services to taxonomists for standard genome sequencing and annotation.</title>
        <authorList>
            <consortium name="The Broad Institute Genomics Platform"/>
            <consortium name="The Broad Institute Genome Sequencing Center for Infectious Disease"/>
            <person name="Wu L."/>
            <person name="Ma J."/>
        </authorList>
    </citation>
    <scope>NUCLEOTIDE SEQUENCE [LARGE SCALE GENOMIC DNA]</scope>
    <source>
        <strain evidence="4">NBRC 101365</strain>
    </source>
</reference>
<name>A0ABQ6CPX0_9HYPH</name>
<dbReference type="Pfam" id="PF07992">
    <property type="entry name" value="Pyr_redox_2"/>
    <property type="match status" value="1"/>
</dbReference>
<evidence type="ECO:0000313" key="4">
    <source>
        <dbReference type="Proteomes" id="UP001156882"/>
    </source>
</evidence>
<dbReference type="SUPFAM" id="SSF51905">
    <property type="entry name" value="FAD/NAD(P)-binding domain"/>
    <property type="match status" value="1"/>
</dbReference>
<accession>A0ABQ6CPX0</accession>
<feature type="domain" description="FAD/NAD(P)-binding" evidence="2">
    <location>
        <begin position="7"/>
        <end position="290"/>
    </location>
</feature>
<dbReference type="PRINTS" id="PR00411">
    <property type="entry name" value="PNDRDTASEI"/>
</dbReference>
<dbReference type="PANTHER" id="PTHR42949">
    <property type="entry name" value="ANAEROBIC GLYCEROL-3-PHOSPHATE DEHYDROGENASE SUBUNIT B"/>
    <property type="match status" value="1"/>
</dbReference>
<dbReference type="PANTHER" id="PTHR42949:SF3">
    <property type="entry name" value="ANAEROBIC GLYCEROL-3-PHOSPHATE DEHYDROGENASE SUBUNIT B"/>
    <property type="match status" value="1"/>
</dbReference>
<evidence type="ECO:0000259" key="2">
    <source>
        <dbReference type="Pfam" id="PF07992"/>
    </source>
</evidence>
<evidence type="ECO:0000256" key="1">
    <source>
        <dbReference type="ARBA" id="ARBA00023002"/>
    </source>
</evidence>
<proteinExistence type="predicted"/>
<gene>
    <name evidence="3" type="ORF">GCM10007874_37610</name>
</gene>
<dbReference type="Gene3D" id="3.50.50.60">
    <property type="entry name" value="FAD/NAD(P)-binding domain"/>
    <property type="match status" value="2"/>
</dbReference>
<dbReference type="Proteomes" id="UP001156882">
    <property type="component" value="Unassembled WGS sequence"/>
</dbReference>
<comment type="caution">
    <text evidence="3">The sequence shown here is derived from an EMBL/GenBank/DDBJ whole genome shotgun (WGS) entry which is preliminary data.</text>
</comment>
<protein>
    <recommendedName>
        <fullName evidence="2">FAD/NAD(P)-binding domain-containing protein</fullName>
    </recommendedName>
</protein>
<keyword evidence="4" id="KW-1185">Reference proteome</keyword>
<sequence length="321" mass="33954">MTSENPDLLVIGAGPAGLSAAIAARRLGLSVTVLEREAEAGGAPRHCGHPGFGMLDFARLWTGPRYARALREQADGIDLRCGHAVTRLGPGGMVMISGPGGPYELTGRRVLLASGIRETPRAARLISGGRPFGILTTGALQRFVYLHHRLPCRNPIIVGSEIVAFSTILTLRHLGAKPRMIIDEAPKLRSMPLVALGSRLVFGVPARANVAIIAIEGEKCVEAVTFEHDGQRQTVACDGVVFSGDWVPEATLARLHPMGIEATTRGPRVDAAFRTADPHIFAAGNVLRSVRSSGPCAIDGRNAARSIAADLARTRKGSPPI</sequence>
<dbReference type="InterPro" id="IPR036188">
    <property type="entry name" value="FAD/NAD-bd_sf"/>
</dbReference>
<evidence type="ECO:0000313" key="3">
    <source>
        <dbReference type="EMBL" id="GLS20744.1"/>
    </source>
</evidence>